<dbReference type="Pfam" id="PF01497">
    <property type="entry name" value="Peripla_BP_2"/>
    <property type="match status" value="1"/>
</dbReference>
<sequence length="376" mass="42112">MKQIWNILLLAVVLLCSCGGKNTAPQEQGDTISLQYARHLTLVKYDGYTLANLTDPWRQGKLLHQYALVPQGKKGDALVSTLEAKKYTVVRTPVKRSIVFTTTHCSLLTDLGAQQAITGVCDLKYINIPWIQKAVKARRLADCGDGMNADVEKIIDAKPQVLLLSPFENSGGYGKLEEIHIPLIECAEYMETSSLGRAEWMKFYGLLYGKEKEANALFTAIVHEYQRLKALAMSTKKRPVVITERKTGSVWYVPGGGSTTAATIKDAGGQYAFADNKSQGSLSLSFEKVLDKAGQADIWFFKYNDHPANMQELLAEYHGYSQLKAFQNRQVFGANCTVVPFFEESGFHPEYVLRDMIIILHPELKIGTLKYYHRLK</sequence>
<dbReference type="PROSITE" id="PS51257">
    <property type="entry name" value="PROKAR_LIPOPROTEIN"/>
    <property type="match status" value="1"/>
</dbReference>
<proteinExistence type="predicted"/>
<name>A0AA37HZS4_SEGBR</name>
<dbReference type="GeneID" id="72480608"/>
<dbReference type="PANTHER" id="PTHR30535">
    <property type="entry name" value="VITAMIN B12-BINDING PROTEIN"/>
    <property type="match status" value="1"/>
</dbReference>
<dbReference type="Proteomes" id="UP000887043">
    <property type="component" value="Unassembled WGS sequence"/>
</dbReference>
<dbReference type="AlphaFoldDB" id="A0AA37HZS4"/>
<dbReference type="RefSeq" id="WP_006283338.1">
    <property type="nucleotide sequence ID" value="NZ_BPTR01000001.1"/>
</dbReference>
<reference evidence="3" key="2">
    <citation type="submission" date="2021-08" db="EMBL/GenBank/DDBJ databases">
        <title>Prevotella lacticifex sp. nov., isolated from rumen of cow.</title>
        <authorList>
            <person name="Shinkai T."/>
            <person name="Ikeyama N."/>
            <person name="Kumagai M."/>
            <person name="Ohmori H."/>
            <person name="Sakamoto M."/>
            <person name="Ohkuma M."/>
            <person name="Mitsumori M."/>
        </authorList>
    </citation>
    <scope>NUCLEOTIDE SEQUENCE</scope>
    <source>
        <strain evidence="3">DSM 11371</strain>
    </source>
</reference>
<dbReference type="PANTHER" id="PTHR30535:SF34">
    <property type="entry name" value="MOLYBDATE-BINDING PROTEIN MOLA"/>
    <property type="match status" value="1"/>
</dbReference>
<evidence type="ECO:0000256" key="1">
    <source>
        <dbReference type="SAM" id="SignalP"/>
    </source>
</evidence>
<evidence type="ECO:0000313" key="4">
    <source>
        <dbReference type="EMBL" id="OYP53197.1"/>
    </source>
</evidence>
<evidence type="ECO:0000313" key="5">
    <source>
        <dbReference type="Proteomes" id="UP000216189"/>
    </source>
</evidence>
<gene>
    <name evidence="4" type="ORF">CIK91_13440</name>
    <name evidence="3" type="ORF">PRRU23_00550</name>
</gene>
<feature type="chain" id="PRO_5041288712" evidence="1">
    <location>
        <begin position="24"/>
        <end position="376"/>
    </location>
</feature>
<dbReference type="InterPro" id="IPR002491">
    <property type="entry name" value="ABC_transptr_periplasmic_BD"/>
</dbReference>
<dbReference type="GO" id="GO:0071281">
    <property type="term" value="P:cellular response to iron ion"/>
    <property type="evidence" value="ECO:0007669"/>
    <property type="project" value="TreeGrafter"/>
</dbReference>
<dbReference type="PROSITE" id="PS50983">
    <property type="entry name" value="FE_B12_PBP"/>
    <property type="match status" value="1"/>
</dbReference>
<accession>A0AA37HZS4</accession>
<dbReference type="Gene3D" id="3.40.50.1980">
    <property type="entry name" value="Nitrogenase molybdenum iron protein domain"/>
    <property type="match status" value="2"/>
</dbReference>
<evidence type="ECO:0000313" key="6">
    <source>
        <dbReference type="Proteomes" id="UP000887043"/>
    </source>
</evidence>
<evidence type="ECO:0000259" key="2">
    <source>
        <dbReference type="PROSITE" id="PS50983"/>
    </source>
</evidence>
<protein>
    <submittedName>
        <fullName evidence="3 4">ABC transporter substrate-binding protein</fullName>
    </submittedName>
</protein>
<evidence type="ECO:0000313" key="3">
    <source>
        <dbReference type="EMBL" id="GJG26355.1"/>
    </source>
</evidence>
<organism evidence="3 6">
    <name type="scientific">Segatella bryantii</name>
    <name type="common">Prevotella bryantii</name>
    <dbReference type="NCBI Taxonomy" id="77095"/>
    <lineage>
        <taxon>Bacteria</taxon>
        <taxon>Pseudomonadati</taxon>
        <taxon>Bacteroidota</taxon>
        <taxon>Bacteroidia</taxon>
        <taxon>Bacteroidales</taxon>
        <taxon>Prevotellaceae</taxon>
        <taxon>Segatella</taxon>
    </lineage>
</organism>
<feature type="signal peptide" evidence="1">
    <location>
        <begin position="1"/>
        <end position="23"/>
    </location>
</feature>
<dbReference type="InterPro" id="IPR050902">
    <property type="entry name" value="ABC_Transporter_SBP"/>
</dbReference>
<dbReference type="EMBL" id="BPTR01000001">
    <property type="protein sequence ID" value="GJG26355.1"/>
    <property type="molecule type" value="Genomic_DNA"/>
</dbReference>
<dbReference type="SUPFAM" id="SSF53807">
    <property type="entry name" value="Helical backbone' metal receptor"/>
    <property type="match status" value="1"/>
</dbReference>
<keyword evidence="5" id="KW-1185">Reference proteome</keyword>
<reference evidence="4 5" key="1">
    <citation type="submission" date="2017-08" db="EMBL/GenBank/DDBJ databases">
        <title>Comparative genomics of non-oral Prevotella species.</title>
        <authorList>
            <person name="Accetto T."/>
            <person name="Nograsek B."/>
            <person name="Avgustin G."/>
        </authorList>
    </citation>
    <scope>NUCLEOTIDE SEQUENCE [LARGE SCALE GENOMIC DNA]</scope>
    <source>
        <strain evidence="4 5">TC1-1</strain>
    </source>
</reference>
<keyword evidence="1" id="KW-0732">Signal</keyword>
<dbReference type="Proteomes" id="UP000216189">
    <property type="component" value="Unassembled WGS sequence"/>
</dbReference>
<dbReference type="EMBL" id="NPJF01000067">
    <property type="protein sequence ID" value="OYP53197.1"/>
    <property type="molecule type" value="Genomic_DNA"/>
</dbReference>
<feature type="domain" description="Fe/B12 periplasmic-binding" evidence="2">
    <location>
        <begin position="96"/>
        <end position="364"/>
    </location>
</feature>
<comment type="caution">
    <text evidence="3">The sequence shown here is derived from an EMBL/GenBank/DDBJ whole genome shotgun (WGS) entry which is preliminary data.</text>
</comment>